<dbReference type="RefSeq" id="XP_022650750.1">
    <property type="nucleotide sequence ID" value="XM_022795015.1"/>
</dbReference>
<comment type="catalytic activity">
    <reaction evidence="7">
        <text>oxaloacetate + acetyl-CoA + H2O = citrate + CoA + H(+)</text>
        <dbReference type="Rhea" id="RHEA:16845"/>
        <dbReference type="ChEBI" id="CHEBI:15377"/>
        <dbReference type="ChEBI" id="CHEBI:15378"/>
        <dbReference type="ChEBI" id="CHEBI:16452"/>
        <dbReference type="ChEBI" id="CHEBI:16947"/>
        <dbReference type="ChEBI" id="CHEBI:57287"/>
        <dbReference type="ChEBI" id="CHEBI:57288"/>
        <dbReference type="EC" id="2.3.3.1"/>
    </reaction>
</comment>
<evidence type="ECO:0000313" key="11">
    <source>
        <dbReference type="Proteomes" id="UP000594260"/>
    </source>
</evidence>
<dbReference type="FunFam" id="1.10.230.10:FF:000001">
    <property type="entry name" value="Citrate synthase"/>
    <property type="match status" value="1"/>
</dbReference>
<dbReference type="EnsemblMetazoa" id="XM_022795015">
    <property type="protein sequence ID" value="XP_022650750"/>
    <property type="gene ID" value="LOC111245960"/>
</dbReference>
<dbReference type="PRINTS" id="PR00143">
    <property type="entry name" value="CITRTSNTHASE"/>
</dbReference>
<dbReference type="Gene3D" id="1.10.230.10">
    <property type="entry name" value="Cytochrome P450-Terp, domain 2"/>
    <property type="match status" value="1"/>
</dbReference>
<dbReference type="CTD" id="31579"/>
<evidence type="ECO:0000256" key="8">
    <source>
        <dbReference type="PIRSR" id="PIRSR610109-1"/>
    </source>
</evidence>
<feature type="active site" evidence="8">
    <location>
        <position position="304"/>
    </location>
</feature>
<dbReference type="GO" id="GO:0005975">
    <property type="term" value="P:carbohydrate metabolic process"/>
    <property type="evidence" value="ECO:0007669"/>
    <property type="project" value="TreeGrafter"/>
</dbReference>
<dbReference type="InterPro" id="IPR019810">
    <property type="entry name" value="Citrate_synthase_AS"/>
</dbReference>
<dbReference type="KEGG" id="vde:111245960"/>
<evidence type="ECO:0000256" key="7">
    <source>
        <dbReference type="ARBA" id="ARBA00052478"/>
    </source>
</evidence>
<evidence type="ECO:0000256" key="5">
    <source>
        <dbReference type="ARBA" id="ARBA00022532"/>
    </source>
</evidence>
<evidence type="ECO:0000313" key="10">
    <source>
        <dbReference type="EnsemblMetazoa" id="XP_022650750"/>
    </source>
</evidence>
<evidence type="ECO:0000256" key="9">
    <source>
        <dbReference type="RuleBase" id="RU000441"/>
    </source>
</evidence>
<dbReference type="InterPro" id="IPR010109">
    <property type="entry name" value="Citrate_synthase_euk"/>
</dbReference>
<dbReference type="InterPro" id="IPR016143">
    <property type="entry name" value="Citrate_synth-like_sm_a-sub"/>
</dbReference>
<sequence>MALSRLFPTTRLLCQQRLPAVLCMSSRGISADSTDLKTVLADKIAVERLRVKEFRQKCGSQTIGEVTIDMMYGGMRGIKGLVTETSHLDPEEGISFRGYTIPQLREKLPKAPGGEEPLPEGLFWLLLTGSLPTEAQVKAVSRTWAQQADLPSHVVTLLNNLPASVHPMSQLSAAITACNTESKFVKAYNDGVNKMAYWEYAYEDSMNLIAKLPTIAAIIYKNVYRNGESVPPIDGDKDWSANFCKMLGYNDPQFTELMRLYLTIHSDHEGGNVSAHTTHLVGSALSDPYLSLAAGMNGLAGPLHGLANQEVLVWLSKLQKTLGKDVSDEQLKEFVWKTLKSGQVVPGYGHAVLRKTDPRYTCQREFALKHLPNDPLFKLVGQIYKIVPDILLRLGKVKNPWPNVDAHSGVLLQYYGMKEMNYYTVLFGVSRALGVLSSLVWDRALGLPIERPKSMTTEGLMKLCGLK</sequence>
<dbReference type="PANTHER" id="PTHR11739">
    <property type="entry name" value="CITRATE SYNTHASE"/>
    <property type="match status" value="1"/>
</dbReference>
<evidence type="ECO:0000256" key="2">
    <source>
        <dbReference type="ARBA" id="ARBA00004751"/>
    </source>
</evidence>
<name>A0A7M7JEA7_VARDE</name>
<dbReference type="PANTHER" id="PTHR11739:SF8">
    <property type="entry name" value="CITRATE SYNTHASE, MITOCHONDRIAL"/>
    <property type="match status" value="1"/>
</dbReference>
<dbReference type="OMA" id="VLEWLFK"/>
<dbReference type="NCBIfam" id="TIGR01793">
    <property type="entry name" value="cit_synth_euk"/>
    <property type="match status" value="1"/>
</dbReference>
<dbReference type="GeneID" id="111245960"/>
<dbReference type="GO" id="GO:0005759">
    <property type="term" value="C:mitochondrial matrix"/>
    <property type="evidence" value="ECO:0007669"/>
    <property type="project" value="UniProtKB-SubCell"/>
</dbReference>
<keyword evidence="6 9" id="KW-0808">Transferase</keyword>
<protein>
    <recommendedName>
        <fullName evidence="9">Citrate synthase</fullName>
    </recommendedName>
</protein>
<dbReference type="InParanoid" id="A0A7M7JEA7"/>
<dbReference type="CDD" id="cd06105">
    <property type="entry name" value="ScCit1-2_like"/>
    <property type="match status" value="1"/>
</dbReference>
<dbReference type="UniPathway" id="UPA00223">
    <property type="reaction ID" value="UER00717"/>
</dbReference>
<comment type="subcellular location">
    <subcellularLocation>
        <location evidence="1">Mitochondrion matrix</location>
    </subcellularLocation>
</comment>
<dbReference type="InterPro" id="IPR002020">
    <property type="entry name" value="Citrate_synthase"/>
</dbReference>
<dbReference type="Gene3D" id="1.10.580.10">
    <property type="entry name" value="Citrate Synthase, domain 1"/>
    <property type="match status" value="1"/>
</dbReference>
<evidence type="ECO:0000256" key="1">
    <source>
        <dbReference type="ARBA" id="ARBA00004305"/>
    </source>
</evidence>
<dbReference type="PROSITE" id="PS00480">
    <property type="entry name" value="CITRATE_SYNTHASE"/>
    <property type="match status" value="1"/>
</dbReference>
<evidence type="ECO:0000256" key="4">
    <source>
        <dbReference type="ARBA" id="ARBA00011738"/>
    </source>
</evidence>
<organism evidence="10 11">
    <name type="scientific">Varroa destructor</name>
    <name type="common">Honeybee mite</name>
    <dbReference type="NCBI Taxonomy" id="109461"/>
    <lineage>
        <taxon>Eukaryota</taxon>
        <taxon>Metazoa</taxon>
        <taxon>Ecdysozoa</taxon>
        <taxon>Arthropoda</taxon>
        <taxon>Chelicerata</taxon>
        <taxon>Arachnida</taxon>
        <taxon>Acari</taxon>
        <taxon>Parasitiformes</taxon>
        <taxon>Mesostigmata</taxon>
        <taxon>Gamasina</taxon>
        <taxon>Dermanyssoidea</taxon>
        <taxon>Varroidae</taxon>
        <taxon>Varroa</taxon>
    </lineage>
</organism>
<dbReference type="InterPro" id="IPR016142">
    <property type="entry name" value="Citrate_synth-like_lrg_a-sub"/>
</dbReference>
<feature type="active site" evidence="8">
    <location>
        <position position="405"/>
    </location>
</feature>
<feature type="active site" evidence="8">
    <location>
        <position position="350"/>
    </location>
</feature>
<keyword evidence="5" id="KW-0816">Tricarboxylic acid cycle</keyword>
<dbReference type="SUPFAM" id="SSF48256">
    <property type="entry name" value="Citrate synthase"/>
    <property type="match status" value="1"/>
</dbReference>
<accession>A0A7M7JEA7</accession>
<dbReference type="GO" id="GO:0006101">
    <property type="term" value="P:citrate metabolic process"/>
    <property type="evidence" value="ECO:0007669"/>
    <property type="project" value="InterPro"/>
</dbReference>
<proteinExistence type="inferred from homology"/>
<comment type="pathway">
    <text evidence="2">Carbohydrate metabolism; tricarboxylic acid cycle; isocitrate from oxaloacetate: step 1/2.</text>
</comment>
<dbReference type="Proteomes" id="UP000594260">
    <property type="component" value="Unplaced"/>
</dbReference>
<keyword evidence="11" id="KW-1185">Reference proteome</keyword>
<dbReference type="FunFam" id="1.10.580.10:FF:000001">
    <property type="entry name" value="Citrate synthase"/>
    <property type="match status" value="1"/>
</dbReference>
<comment type="subunit">
    <text evidence="4">Homodimer.</text>
</comment>
<dbReference type="InterPro" id="IPR036969">
    <property type="entry name" value="Citrate_synthase_sf"/>
</dbReference>
<comment type="similarity">
    <text evidence="3 9">Belongs to the citrate synthase family.</text>
</comment>
<dbReference type="GO" id="GO:0036440">
    <property type="term" value="F:citrate synthase activity"/>
    <property type="evidence" value="ECO:0007669"/>
    <property type="project" value="UniProtKB-EC"/>
</dbReference>
<dbReference type="FunCoup" id="A0A7M7JEA7">
    <property type="interactions" value="1165"/>
</dbReference>
<dbReference type="AlphaFoldDB" id="A0A7M7JEA7"/>
<reference evidence="10" key="1">
    <citation type="submission" date="2021-01" db="UniProtKB">
        <authorList>
            <consortium name="EnsemblMetazoa"/>
        </authorList>
    </citation>
    <scope>IDENTIFICATION</scope>
</reference>
<evidence type="ECO:0000256" key="6">
    <source>
        <dbReference type="ARBA" id="ARBA00022679"/>
    </source>
</evidence>
<dbReference type="Pfam" id="PF00285">
    <property type="entry name" value="Citrate_synt"/>
    <property type="match status" value="1"/>
</dbReference>
<evidence type="ECO:0000256" key="3">
    <source>
        <dbReference type="ARBA" id="ARBA00010566"/>
    </source>
</evidence>
<dbReference type="OrthoDB" id="8017587at2759"/>
<dbReference type="GO" id="GO:0006099">
    <property type="term" value="P:tricarboxylic acid cycle"/>
    <property type="evidence" value="ECO:0007669"/>
    <property type="project" value="UniProtKB-UniPathway"/>
</dbReference>
<dbReference type="NCBIfam" id="NF007128">
    <property type="entry name" value="PRK09569.1"/>
    <property type="match status" value="1"/>
</dbReference>